<reference evidence="1" key="1">
    <citation type="submission" date="2023-06" db="EMBL/GenBank/DDBJ databases">
        <authorList>
            <person name="Delattre M."/>
        </authorList>
    </citation>
    <scope>NUCLEOTIDE SEQUENCE</scope>
    <source>
        <strain evidence="1">AF72</strain>
    </source>
</reference>
<sequence length="366" mass="41099">MVYKKKVRTDYTKQDFIKILKAEGEEGIVRVALTLLGEARKKKRGDVLPCFLRLCQTVHAEKEMLLPPDAIHMFGHLVGLQFEIANNNALHRMERHDLLRMRDVNEFLGGHLLQLSRPLPKSLTALKQDQEVRECLIKYFCVILHSLPACGDPEEDGERPTIDAARREIFTLAISQFELSGSGPYPWRGVPDRLRAEALTLLQYFVFPVPAHFTFTNERFLGCLQAGMQAEDAAVRQTSVRLASGLIYSGWLHIHAEDVVSCLAESPLMWLKAKRPKLLAELSMLVGGIVDAIPNSPQPLREKLIEVVSLYAMEDQHGELLALVQNTEADKLLEKIPAEGMTSNEKVYLQVVLAALGEARNNESEA</sequence>
<protein>
    <submittedName>
        <fullName evidence="1">Uncharacterized protein</fullName>
    </submittedName>
</protein>
<evidence type="ECO:0000313" key="1">
    <source>
        <dbReference type="EMBL" id="CAJ0559247.1"/>
    </source>
</evidence>
<feature type="non-terminal residue" evidence="1">
    <location>
        <position position="1"/>
    </location>
</feature>
<gene>
    <name evidence="1" type="ORF">MSPICULIGERA_LOCUS1217</name>
</gene>
<dbReference type="AlphaFoldDB" id="A0AA36C5H1"/>
<organism evidence="1 2">
    <name type="scientific">Mesorhabditis spiculigera</name>
    <dbReference type="NCBI Taxonomy" id="96644"/>
    <lineage>
        <taxon>Eukaryota</taxon>
        <taxon>Metazoa</taxon>
        <taxon>Ecdysozoa</taxon>
        <taxon>Nematoda</taxon>
        <taxon>Chromadorea</taxon>
        <taxon>Rhabditida</taxon>
        <taxon>Rhabditina</taxon>
        <taxon>Rhabditomorpha</taxon>
        <taxon>Rhabditoidea</taxon>
        <taxon>Rhabditidae</taxon>
        <taxon>Mesorhabditinae</taxon>
        <taxon>Mesorhabditis</taxon>
    </lineage>
</organism>
<accession>A0AA36C5H1</accession>
<dbReference type="EMBL" id="CATQJA010000321">
    <property type="protein sequence ID" value="CAJ0559247.1"/>
    <property type="molecule type" value="Genomic_DNA"/>
</dbReference>
<evidence type="ECO:0000313" key="2">
    <source>
        <dbReference type="Proteomes" id="UP001177023"/>
    </source>
</evidence>
<proteinExistence type="predicted"/>
<dbReference type="InterPro" id="IPR016024">
    <property type="entry name" value="ARM-type_fold"/>
</dbReference>
<keyword evidence="2" id="KW-1185">Reference proteome</keyword>
<dbReference type="Proteomes" id="UP001177023">
    <property type="component" value="Unassembled WGS sequence"/>
</dbReference>
<dbReference type="SUPFAM" id="SSF48371">
    <property type="entry name" value="ARM repeat"/>
    <property type="match status" value="1"/>
</dbReference>
<comment type="caution">
    <text evidence="1">The sequence shown here is derived from an EMBL/GenBank/DDBJ whole genome shotgun (WGS) entry which is preliminary data.</text>
</comment>
<name>A0AA36C5H1_9BILA</name>